<dbReference type="Pfam" id="PF00188">
    <property type="entry name" value="CAP"/>
    <property type="match status" value="1"/>
</dbReference>
<accession>A0ABP1RIM8</accession>
<feature type="signal peptide" evidence="1">
    <location>
        <begin position="1"/>
        <end position="22"/>
    </location>
</feature>
<sequence length="139" mass="16009">MLVASNSIIFLLIFQVFSTGHAEEDYQRLALQLHNEFRATHQAGPLMFNDTLNLIAGQCAQYYADKGYCDMTCPFRSNTTEQSCYWEWRVLSNETIVQSSIDAWSSEECKHDYKREGLPGTRNFSLMAWASSQELECQE</sequence>
<dbReference type="Gene3D" id="3.40.33.10">
    <property type="entry name" value="CAP"/>
    <property type="match status" value="1"/>
</dbReference>
<evidence type="ECO:0000259" key="2">
    <source>
        <dbReference type="Pfam" id="PF00188"/>
    </source>
</evidence>
<name>A0ABP1RIM8_9HEXA</name>
<dbReference type="InterPro" id="IPR035940">
    <property type="entry name" value="CAP_sf"/>
</dbReference>
<evidence type="ECO:0000313" key="3">
    <source>
        <dbReference type="EMBL" id="CAL8128856.1"/>
    </source>
</evidence>
<organism evidence="3 4">
    <name type="scientific">Orchesella dallaii</name>
    <dbReference type="NCBI Taxonomy" id="48710"/>
    <lineage>
        <taxon>Eukaryota</taxon>
        <taxon>Metazoa</taxon>
        <taxon>Ecdysozoa</taxon>
        <taxon>Arthropoda</taxon>
        <taxon>Hexapoda</taxon>
        <taxon>Collembola</taxon>
        <taxon>Entomobryomorpha</taxon>
        <taxon>Entomobryoidea</taxon>
        <taxon>Orchesellidae</taxon>
        <taxon>Orchesellinae</taxon>
        <taxon>Orchesella</taxon>
    </lineage>
</organism>
<dbReference type="EMBL" id="CAXLJM020000075">
    <property type="protein sequence ID" value="CAL8128856.1"/>
    <property type="molecule type" value="Genomic_DNA"/>
</dbReference>
<keyword evidence="1" id="KW-0732">Signal</keyword>
<keyword evidence="4" id="KW-1185">Reference proteome</keyword>
<dbReference type="SUPFAM" id="SSF55797">
    <property type="entry name" value="PR-1-like"/>
    <property type="match status" value="1"/>
</dbReference>
<reference evidence="3 4" key="1">
    <citation type="submission" date="2024-08" db="EMBL/GenBank/DDBJ databases">
        <authorList>
            <person name="Cucini C."/>
            <person name="Frati F."/>
        </authorList>
    </citation>
    <scope>NUCLEOTIDE SEQUENCE [LARGE SCALE GENOMIC DNA]</scope>
</reference>
<comment type="caution">
    <text evidence="3">The sequence shown here is derived from an EMBL/GenBank/DDBJ whole genome shotgun (WGS) entry which is preliminary data.</text>
</comment>
<feature type="chain" id="PRO_5046420021" description="SCP domain-containing protein" evidence="1">
    <location>
        <begin position="23"/>
        <end position="139"/>
    </location>
</feature>
<protein>
    <recommendedName>
        <fullName evidence="2">SCP domain-containing protein</fullName>
    </recommendedName>
</protein>
<feature type="domain" description="SCP" evidence="2">
    <location>
        <begin position="31"/>
        <end position="134"/>
    </location>
</feature>
<gene>
    <name evidence="3" type="ORF">ODALV1_LOCUS22618</name>
</gene>
<dbReference type="Proteomes" id="UP001642540">
    <property type="component" value="Unassembled WGS sequence"/>
</dbReference>
<evidence type="ECO:0000313" key="4">
    <source>
        <dbReference type="Proteomes" id="UP001642540"/>
    </source>
</evidence>
<evidence type="ECO:0000256" key="1">
    <source>
        <dbReference type="SAM" id="SignalP"/>
    </source>
</evidence>
<proteinExistence type="predicted"/>
<dbReference type="InterPro" id="IPR014044">
    <property type="entry name" value="CAP_dom"/>
</dbReference>